<dbReference type="AlphaFoldDB" id="M7N552"/>
<proteinExistence type="predicted"/>
<dbReference type="Proteomes" id="UP000011910">
    <property type="component" value="Unassembled WGS sequence"/>
</dbReference>
<dbReference type="eggNOG" id="COG0147">
    <property type="taxonomic scope" value="Bacteria"/>
</dbReference>
<dbReference type="PRINTS" id="PR00095">
    <property type="entry name" value="ANTSNTHASEI"/>
</dbReference>
<sequence>MQQEHFPLSPGQHEPFIQQALQWGYQEAPYLAYYDHCNISYPFAPFPRMLGLGARPLPGLGNTSFEQLQAHWQQQPDWYLGYFSYELKNGIHGLSSNNPDRLAFPHSSFFSPDHLLIFAEGGVTIRSTHAPRRLYQSITQTPLAPLEACAPAHLQRDMSKGEYLSKVAAVKNHILEGDCYELNLCMQFWDPSYQEDPLRLFRQLTAASPAPFTSFQRHGEHFLISASPERFLRKQGDALLSQPIKGTMRRGATPEQDQALRRQLTESEKDRAENLMIVDLVRNDLARSSAWGSVAVPELFGIYSFRQVHQMISSISSRLRPGTPFTEALRLAFPMGSMTGAPKRMVMELIDRYETSQRGLYSGAAGFITPQGDFDFNVVIRSLLYNRQKKVLSFSVGGAITWDSDPEQEYQECLLKASAMLQMLHAQIRDE</sequence>
<reference evidence="2 3" key="1">
    <citation type="journal article" date="2013" name="Genome Announc.">
        <title>Draft Genome Sequence of Cesiribacter andamanensis Strain AMV16T, Isolated from a Soil Sample from a Mud Volcano in the Andaman Islands, India.</title>
        <authorList>
            <person name="Shivaji S."/>
            <person name="Ara S."/>
            <person name="Begum Z."/>
            <person name="Srinivas T.N."/>
            <person name="Singh A."/>
            <person name="Kumar Pinnaka A."/>
        </authorList>
    </citation>
    <scope>NUCLEOTIDE SEQUENCE [LARGE SCALE GENOMIC DNA]</scope>
    <source>
        <strain evidence="2 3">AMV16</strain>
    </source>
</reference>
<name>M7N552_9BACT</name>
<dbReference type="GO" id="GO:0046820">
    <property type="term" value="F:4-amino-4-deoxychorismate synthase activity"/>
    <property type="evidence" value="ECO:0007669"/>
    <property type="project" value="UniProtKB-EC"/>
</dbReference>
<dbReference type="PANTHER" id="PTHR11236:SF9">
    <property type="entry name" value="ANTHRANILATE SYNTHASE COMPONENT 1"/>
    <property type="match status" value="1"/>
</dbReference>
<dbReference type="STRING" id="1279009.ADICEAN_02413"/>
<accession>M7N552</accession>
<keyword evidence="3" id="KW-1185">Reference proteome</keyword>
<dbReference type="RefSeq" id="WP_009195804.1">
    <property type="nucleotide sequence ID" value="NZ_AODQ01000058.1"/>
</dbReference>
<dbReference type="EC" id="2.6.1.85" evidence="2"/>
<dbReference type="Gene3D" id="3.60.120.10">
    <property type="entry name" value="Anthranilate synthase"/>
    <property type="match status" value="1"/>
</dbReference>
<dbReference type="GO" id="GO:0000162">
    <property type="term" value="P:L-tryptophan biosynthetic process"/>
    <property type="evidence" value="ECO:0007669"/>
    <property type="project" value="TreeGrafter"/>
</dbReference>
<dbReference type="EMBL" id="AODQ01000058">
    <property type="protein sequence ID" value="EMR02427.1"/>
    <property type="molecule type" value="Genomic_DNA"/>
</dbReference>
<dbReference type="PANTHER" id="PTHR11236">
    <property type="entry name" value="AMINOBENZOATE/ANTHRANILATE SYNTHASE"/>
    <property type="match status" value="1"/>
</dbReference>
<dbReference type="PATRIC" id="fig|1279009.4.peg.2445"/>
<comment type="caution">
    <text evidence="2">The sequence shown here is derived from an EMBL/GenBank/DDBJ whole genome shotgun (WGS) entry which is preliminary data.</text>
</comment>
<dbReference type="SUPFAM" id="SSF56322">
    <property type="entry name" value="ADC synthase"/>
    <property type="match status" value="1"/>
</dbReference>
<evidence type="ECO:0000259" key="1">
    <source>
        <dbReference type="Pfam" id="PF00425"/>
    </source>
</evidence>
<evidence type="ECO:0000313" key="3">
    <source>
        <dbReference type="Proteomes" id="UP000011910"/>
    </source>
</evidence>
<keyword evidence="2" id="KW-0808">Transferase</keyword>
<dbReference type="Pfam" id="PF00425">
    <property type="entry name" value="Chorismate_bind"/>
    <property type="match status" value="1"/>
</dbReference>
<feature type="domain" description="Chorismate-utilising enzyme C-terminal" evidence="1">
    <location>
        <begin position="160"/>
        <end position="416"/>
    </location>
</feature>
<dbReference type="OrthoDB" id="9803598at2"/>
<organism evidence="2 3">
    <name type="scientific">Cesiribacter andamanensis AMV16</name>
    <dbReference type="NCBI Taxonomy" id="1279009"/>
    <lineage>
        <taxon>Bacteria</taxon>
        <taxon>Pseudomonadati</taxon>
        <taxon>Bacteroidota</taxon>
        <taxon>Cytophagia</taxon>
        <taxon>Cytophagales</taxon>
        <taxon>Cesiribacteraceae</taxon>
        <taxon>Cesiribacter</taxon>
    </lineage>
</organism>
<dbReference type="InterPro" id="IPR005801">
    <property type="entry name" value="ADC_synthase"/>
</dbReference>
<gene>
    <name evidence="2" type="primary">pabB</name>
    <name evidence="2" type="ORF">ADICEAN_02413</name>
</gene>
<protein>
    <submittedName>
        <fullName evidence="2">Para-aminobenzoate synthase component 1</fullName>
        <ecNumber evidence="2">2.6.1.85</ecNumber>
    </submittedName>
</protein>
<dbReference type="InterPro" id="IPR019999">
    <property type="entry name" value="Anth_synth_I-like"/>
</dbReference>
<keyword evidence="2" id="KW-0032">Aminotransferase</keyword>
<dbReference type="InterPro" id="IPR015890">
    <property type="entry name" value="Chorismate_C"/>
</dbReference>
<evidence type="ECO:0000313" key="2">
    <source>
        <dbReference type="EMBL" id="EMR02427.1"/>
    </source>
</evidence>